<evidence type="ECO:0000313" key="4">
    <source>
        <dbReference type="Proteomes" id="UP000193411"/>
    </source>
</evidence>
<organism evidence="3 4">
    <name type="scientific">Catenaria anguillulae PL171</name>
    <dbReference type="NCBI Taxonomy" id="765915"/>
    <lineage>
        <taxon>Eukaryota</taxon>
        <taxon>Fungi</taxon>
        <taxon>Fungi incertae sedis</taxon>
        <taxon>Blastocladiomycota</taxon>
        <taxon>Blastocladiomycetes</taxon>
        <taxon>Blastocladiales</taxon>
        <taxon>Catenariaceae</taxon>
        <taxon>Catenaria</taxon>
    </lineage>
</organism>
<dbReference type="InterPro" id="IPR002733">
    <property type="entry name" value="AMMECR1_domain"/>
</dbReference>
<dbReference type="PANTHER" id="PTHR13016">
    <property type="entry name" value="AMMECR1 HOMOLOG"/>
    <property type="match status" value="1"/>
</dbReference>
<feature type="region of interest" description="Disordered" evidence="1">
    <location>
        <begin position="289"/>
        <end position="313"/>
    </location>
</feature>
<dbReference type="AlphaFoldDB" id="A0A1Y2HDT8"/>
<dbReference type="InterPro" id="IPR036071">
    <property type="entry name" value="AMMECR1_dom_sf"/>
</dbReference>
<dbReference type="Pfam" id="PF01871">
    <property type="entry name" value="AMMECR1"/>
    <property type="match status" value="1"/>
</dbReference>
<sequence length="313" mass="33883">MQVCKYHPKQLADSDFPVYRPAWSVSLAAAHSLPSLPAHSNCPPTSGASSLTVFANATAFTTHTCIMVASKLHCFYCFDVLSAHLHDADPKSVAAPAFPTARSDSDDSPTSAASTSAATTQAQAAYPLFITWSTTPHLTLRGCIGNFSPLPLPAGLRDYALISATQDHRFAPIRARELPTLHVAVSLLVDFEPCAHPFDWTIGTHGIRISFTCPTTGKSLGATFLPEVAKDQMWDHKRTLVQLVKKAGYVGRWERVSQAVKVVRYQSSKATCSYAEYVAWVEAGRAVEVEQGEAGTEKQDADNEDDEEVLSSA</sequence>
<dbReference type="Gene3D" id="3.30.700.20">
    <property type="entry name" value="Hypothetical protein ph0010, domain 1"/>
    <property type="match status" value="1"/>
</dbReference>
<accession>A0A1Y2HDT8</accession>
<protein>
    <submittedName>
        <fullName evidence="3">AMMECR1 domain-containing protein</fullName>
    </submittedName>
</protein>
<dbReference type="InterPro" id="IPR027485">
    <property type="entry name" value="AMMECR1_N"/>
</dbReference>
<dbReference type="InterPro" id="IPR023473">
    <property type="entry name" value="AMMECR1"/>
</dbReference>
<name>A0A1Y2HDT8_9FUNG</name>
<dbReference type="PROSITE" id="PS51112">
    <property type="entry name" value="AMMECR1"/>
    <property type="match status" value="1"/>
</dbReference>
<dbReference type="NCBIfam" id="TIGR00296">
    <property type="entry name" value="TIGR00296 family protein"/>
    <property type="match status" value="1"/>
</dbReference>
<keyword evidence="4" id="KW-1185">Reference proteome</keyword>
<comment type="caution">
    <text evidence="3">The sequence shown here is derived from an EMBL/GenBank/DDBJ whole genome shotgun (WGS) entry which is preliminary data.</text>
</comment>
<feature type="compositionally biased region" description="Acidic residues" evidence="1">
    <location>
        <begin position="302"/>
        <end position="313"/>
    </location>
</feature>
<dbReference type="STRING" id="765915.A0A1Y2HDT8"/>
<feature type="domain" description="AMMECR1" evidence="2">
    <location>
        <begin position="62"/>
        <end position="281"/>
    </location>
</feature>
<dbReference type="SUPFAM" id="SSF143447">
    <property type="entry name" value="AMMECR1-like"/>
    <property type="match status" value="1"/>
</dbReference>
<dbReference type="Proteomes" id="UP000193411">
    <property type="component" value="Unassembled WGS sequence"/>
</dbReference>
<reference evidence="3 4" key="1">
    <citation type="submission" date="2016-07" db="EMBL/GenBank/DDBJ databases">
        <title>Pervasive Adenine N6-methylation of Active Genes in Fungi.</title>
        <authorList>
            <consortium name="DOE Joint Genome Institute"/>
            <person name="Mondo S.J."/>
            <person name="Dannebaum R.O."/>
            <person name="Kuo R.C."/>
            <person name="Labutti K."/>
            <person name="Haridas S."/>
            <person name="Kuo A."/>
            <person name="Salamov A."/>
            <person name="Ahrendt S.R."/>
            <person name="Lipzen A."/>
            <person name="Sullivan W."/>
            <person name="Andreopoulos W.B."/>
            <person name="Clum A."/>
            <person name="Lindquist E."/>
            <person name="Daum C."/>
            <person name="Ramamoorthy G.K."/>
            <person name="Gryganskyi A."/>
            <person name="Culley D."/>
            <person name="Magnuson J.K."/>
            <person name="James T.Y."/>
            <person name="O'Malley M.A."/>
            <person name="Stajich J.E."/>
            <person name="Spatafora J.W."/>
            <person name="Visel A."/>
            <person name="Grigoriev I.V."/>
        </authorList>
    </citation>
    <scope>NUCLEOTIDE SEQUENCE [LARGE SCALE GENOMIC DNA]</scope>
    <source>
        <strain evidence="3 4">PL171</strain>
    </source>
</reference>
<evidence type="ECO:0000256" key="1">
    <source>
        <dbReference type="SAM" id="MobiDB-lite"/>
    </source>
</evidence>
<gene>
    <name evidence="3" type="ORF">BCR44DRAFT_43670</name>
</gene>
<feature type="region of interest" description="Disordered" evidence="1">
    <location>
        <begin position="96"/>
        <end position="116"/>
    </location>
</feature>
<evidence type="ECO:0000259" key="2">
    <source>
        <dbReference type="PROSITE" id="PS51112"/>
    </source>
</evidence>
<evidence type="ECO:0000313" key="3">
    <source>
        <dbReference type="EMBL" id="ORZ32747.1"/>
    </source>
</evidence>
<dbReference type="EMBL" id="MCFL01000042">
    <property type="protein sequence ID" value="ORZ32747.1"/>
    <property type="molecule type" value="Genomic_DNA"/>
</dbReference>
<proteinExistence type="predicted"/>
<dbReference type="PANTHER" id="PTHR13016:SF0">
    <property type="entry name" value="AMME SYNDROME CANDIDATE GENE 1 PROTEIN"/>
    <property type="match status" value="1"/>
</dbReference>
<dbReference type="OrthoDB" id="24630at2759"/>